<accession>A0A0J9E9F7</accession>
<keyword evidence="3" id="KW-1185">Reference proteome</keyword>
<gene>
    <name evidence="2" type="ORF">AIOL_003276</name>
</gene>
<dbReference type="SUPFAM" id="SSF56281">
    <property type="entry name" value="Metallo-hydrolase/oxidoreductase"/>
    <property type="match status" value="1"/>
</dbReference>
<sequence length="115" mass="13046">MRIKGQRHPLCDTASSVTTEIRAEAHYGIFTGLPFRLRQKIENHHGALRRLREFLTQPRSAVDCFQPLFLRKIGAGEYGLALVEAVAHLNHLLALGEASRTRLENGAWAWQMREA</sequence>
<dbReference type="InterPro" id="IPR048933">
    <property type="entry name" value="B_lactamase-like_C"/>
</dbReference>
<organism evidence="2 3">
    <name type="scientific">Candidatus Rhodobacter oscarellae</name>
    <dbReference type="NCBI Taxonomy" id="1675527"/>
    <lineage>
        <taxon>Bacteria</taxon>
        <taxon>Pseudomonadati</taxon>
        <taxon>Pseudomonadota</taxon>
        <taxon>Alphaproteobacteria</taxon>
        <taxon>Rhodobacterales</taxon>
        <taxon>Rhodobacter group</taxon>
        <taxon>Rhodobacter</taxon>
    </lineage>
</organism>
<dbReference type="InterPro" id="IPR036388">
    <property type="entry name" value="WH-like_DNA-bd_sf"/>
</dbReference>
<evidence type="ECO:0000259" key="1">
    <source>
        <dbReference type="Pfam" id="PF21221"/>
    </source>
</evidence>
<feature type="domain" description="Metallo-beta-lactamase-like C-terminal" evidence="1">
    <location>
        <begin position="56"/>
        <end position="97"/>
    </location>
</feature>
<dbReference type="EMBL" id="LFTY01000002">
    <property type="protein sequence ID" value="KMW58304.1"/>
    <property type="molecule type" value="Genomic_DNA"/>
</dbReference>
<name>A0A0J9E9F7_9RHOB</name>
<comment type="caution">
    <text evidence="2">The sequence shown here is derived from an EMBL/GenBank/DDBJ whole genome shotgun (WGS) entry which is preliminary data.</text>
</comment>
<reference evidence="2 3" key="1">
    <citation type="submission" date="2015-06" db="EMBL/GenBank/DDBJ databases">
        <title>Draft genome sequence of an Alphaproteobacteria species associated to the Mediterranean sponge Oscarella lobularis.</title>
        <authorList>
            <person name="Jourda C."/>
            <person name="Santini S."/>
            <person name="Claverie J.-M."/>
        </authorList>
    </citation>
    <scope>NUCLEOTIDE SEQUENCE [LARGE SCALE GENOMIC DNA]</scope>
    <source>
        <strain evidence="2">IGS</strain>
    </source>
</reference>
<dbReference type="InterPro" id="IPR036866">
    <property type="entry name" value="RibonucZ/Hydroxyglut_hydro"/>
</dbReference>
<dbReference type="PATRIC" id="fig|1675527.3.peg.3426"/>
<dbReference type="Gene3D" id="1.10.10.10">
    <property type="entry name" value="Winged helix-like DNA-binding domain superfamily/Winged helix DNA-binding domain"/>
    <property type="match status" value="1"/>
</dbReference>
<evidence type="ECO:0000313" key="2">
    <source>
        <dbReference type="EMBL" id="KMW58304.1"/>
    </source>
</evidence>
<evidence type="ECO:0000313" key="3">
    <source>
        <dbReference type="Proteomes" id="UP000037178"/>
    </source>
</evidence>
<dbReference type="Pfam" id="PF21221">
    <property type="entry name" value="B_lactamase-like_C"/>
    <property type="match status" value="1"/>
</dbReference>
<dbReference type="Proteomes" id="UP000037178">
    <property type="component" value="Unassembled WGS sequence"/>
</dbReference>
<dbReference type="STRING" id="1675527.AIOL_003276"/>
<dbReference type="AlphaFoldDB" id="A0A0J9E9F7"/>
<proteinExistence type="predicted"/>
<protein>
    <submittedName>
        <fullName evidence="2">Metallo-beta-lactamase family protein</fullName>
    </submittedName>
</protein>